<dbReference type="Proteomes" id="UP000001449">
    <property type="component" value="Chromosome 2"/>
</dbReference>
<dbReference type="InParanoid" id="B8BU59"/>
<dbReference type="HOGENOM" id="CLU_1464088_0_0_1"/>
<name>B8BU59_THAPS</name>
<evidence type="ECO:0000256" key="1">
    <source>
        <dbReference type="SAM" id="MobiDB-lite"/>
    </source>
</evidence>
<dbReference type="EMBL" id="CM000639">
    <property type="protein sequence ID" value="EED95224.1"/>
    <property type="molecule type" value="Genomic_DNA"/>
</dbReference>
<sequence length="185" mass="20947">MRKHSMKYYDSMYAKAKHSPSIPMPGNHIHRTESELQMEHETMVAQWREGQMYERILRGMLRRCNEVGCHPKTRQSLIRIAETKVQESLDASPVAAEQESKTHGRSESLFEEDDEWILGDISEENDDSSHHVNTKQCPRGIPACVSTSYSSGSSFCAAQIVECGASEKSSKYASILEDGVFEFEL</sequence>
<reference evidence="2 3" key="1">
    <citation type="journal article" date="2004" name="Science">
        <title>The genome of the diatom Thalassiosira pseudonana: ecology, evolution, and metabolism.</title>
        <authorList>
            <person name="Armbrust E.V."/>
            <person name="Berges J.A."/>
            <person name="Bowler C."/>
            <person name="Green B.R."/>
            <person name="Martinez D."/>
            <person name="Putnam N.H."/>
            <person name="Zhou S."/>
            <person name="Allen A.E."/>
            <person name="Apt K.E."/>
            <person name="Bechner M."/>
            <person name="Brzezinski M.A."/>
            <person name="Chaal B.K."/>
            <person name="Chiovitti A."/>
            <person name="Davis A.K."/>
            <person name="Demarest M.S."/>
            <person name="Detter J.C."/>
            <person name="Glavina T."/>
            <person name="Goodstein D."/>
            <person name="Hadi M.Z."/>
            <person name="Hellsten U."/>
            <person name="Hildebrand M."/>
            <person name="Jenkins B.D."/>
            <person name="Jurka J."/>
            <person name="Kapitonov V.V."/>
            <person name="Kroger N."/>
            <person name="Lau W.W."/>
            <person name="Lane T.W."/>
            <person name="Larimer F.W."/>
            <person name="Lippmeier J.C."/>
            <person name="Lucas S."/>
            <person name="Medina M."/>
            <person name="Montsant A."/>
            <person name="Obornik M."/>
            <person name="Parker M.S."/>
            <person name="Palenik B."/>
            <person name="Pazour G.J."/>
            <person name="Richardson P.M."/>
            <person name="Rynearson T.A."/>
            <person name="Saito M.A."/>
            <person name="Schwartz D.C."/>
            <person name="Thamatrakoln K."/>
            <person name="Valentin K."/>
            <person name="Vardi A."/>
            <person name="Wilkerson F.P."/>
            <person name="Rokhsar D.S."/>
        </authorList>
    </citation>
    <scope>NUCLEOTIDE SEQUENCE [LARGE SCALE GENOMIC DNA]</scope>
    <source>
        <strain evidence="2 3">CCMP1335</strain>
    </source>
</reference>
<dbReference type="RefSeq" id="XP_002287781.1">
    <property type="nucleotide sequence ID" value="XM_002287745.1"/>
</dbReference>
<dbReference type="GeneID" id="7446528"/>
<protein>
    <submittedName>
        <fullName evidence="2">Uncharacterized protein</fullName>
    </submittedName>
</protein>
<evidence type="ECO:0000313" key="2">
    <source>
        <dbReference type="EMBL" id="EED95224.1"/>
    </source>
</evidence>
<keyword evidence="3" id="KW-1185">Reference proteome</keyword>
<feature type="region of interest" description="Disordered" evidence="1">
    <location>
        <begin position="88"/>
        <end position="109"/>
    </location>
</feature>
<dbReference type="KEGG" id="tps:THAPSDRAFT_2369"/>
<accession>B8BU59</accession>
<gene>
    <name evidence="2" type="ORF">THAPSDRAFT_2369</name>
</gene>
<dbReference type="AlphaFoldDB" id="B8BU59"/>
<proteinExistence type="predicted"/>
<evidence type="ECO:0000313" key="3">
    <source>
        <dbReference type="Proteomes" id="UP000001449"/>
    </source>
</evidence>
<dbReference type="PaxDb" id="35128-Thaps2369"/>
<feature type="compositionally biased region" description="Basic and acidic residues" evidence="1">
    <location>
        <begin position="98"/>
        <end position="108"/>
    </location>
</feature>
<reference evidence="2 3" key="2">
    <citation type="journal article" date="2008" name="Nature">
        <title>The Phaeodactylum genome reveals the evolutionary history of diatom genomes.</title>
        <authorList>
            <person name="Bowler C."/>
            <person name="Allen A.E."/>
            <person name="Badger J.H."/>
            <person name="Grimwood J."/>
            <person name="Jabbari K."/>
            <person name="Kuo A."/>
            <person name="Maheswari U."/>
            <person name="Martens C."/>
            <person name="Maumus F."/>
            <person name="Otillar R.P."/>
            <person name="Rayko E."/>
            <person name="Salamov A."/>
            <person name="Vandepoele K."/>
            <person name="Beszteri B."/>
            <person name="Gruber A."/>
            <person name="Heijde M."/>
            <person name="Katinka M."/>
            <person name="Mock T."/>
            <person name="Valentin K."/>
            <person name="Verret F."/>
            <person name="Berges J.A."/>
            <person name="Brownlee C."/>
            <person name="Cadoret J.P."/>
            <person name="Chiovitti A."/>
            <person name="Choi C.J."/>
            <person name="Coesel S."/>
            <person name="De Martino A."/>
            <person name="Detter J.C."/>
            <person name="Durkin C."/>
            <person name="Falciatore A."/>
            <person name="Fournet J."/>
            <person name="Haruta M."/>
            <person name="Huysman M.J."/>
            <person name="Jenkins B.D."/>
            <person name="Jiroutova K."/>
            <person name="Jorgensen R.E."/>
            <person name="Joubert Y."/>
            <person name="Kaplan A."/>
            <person name="Kroger N."/>
            <person name="Kroth P.G."/>
            <person name="La Roche J."/>
            <person name="Lindquist E."/>
            <person name="Lommer M."/>
            <person name="Martin-Jezequel V."/>
            <person name="Lopez P.J."/>
            <person name="Lucas S."/>
            <person name="Mangogna M."/>
            <person name="McGinnis K."/>
            <person name="Medlin L.K."/>
            <person name="Montsant A."/>
            <person name="Oudot-Le Secq M.P."/>
            <person name="Napoli C."/>
            <person name="Obornik M."/>
            <person name="Parker M.S."/>
            <person name="Petit J.L."/>
            <person name="Porcel B.M."/>
            <person name="Poulsen N."/>
            <person name="Robison M."/>
            <person name="Rychlewski L."/>
            <person name="Rynearson T.A."/>
            <person name="Schmutz J."/>
            <person name="Shapiro H."/>
            <person name="Siaut M."/>
            <person name="Stanley M."/>
            <person name="Sussman M.R."/>
            <person name="Taylor A.R."/>
            <person name="Vardi A."/>
            <person name="von Dassow P."/>
            <person name="Vyverman W."/>
            <person name="Willis A."/>
            <person name="Wyrwicz L.S."/>
            <person name="Rokhsar D.S."/>
            <person name="Weissenbach J."/>
            <person name="Armbrust E.V."/>
            <person name="Green B.R."/>
            <person name="Van de Peer Y."/>
            <person name="Grigoriev I.V."/>
        </authorList>
    </citation>
    <scope>NUCLEOTIDE SEQUENCE [LARGE SCALE GENOMIC DNA]</scope>
    <source>
        <strain evidence="2 3">CCMP1335</strain>
    </source>
</reference>
<organism evidence="2 3">
    <name type="scientific">Thalassiosira pseudonana</name>
    <name type="common">Marine diatom</name>
    <name type="synonym">Cyclotella nana</name>
    <dbReference type="NCBI Taxonomy" id="35128"/>
    <lineage>
        <taxon>Eukaryota</taxon>
        <taxon>Sar</taxon>
        <taxon>Stramenopiles</taxon>
        <taxon>Ochrophyta</taxon>
        <taxon>Bacillariophyta</taxon>
        <taxon>Coscinodiscophyceae</taxon>
        <taxon>Thalassiosirophycidae</taxon>
        <taxon>Thalassiosirales</taxon>
        <taxon>Thalassiosiraceae</taxon>
        <taxon>Thalassiosira</taxon>
    </lineage>
</organism>